<dbReference type="InterPro" id="IPR018477">
    <property type="entry name" value="BICD"/>
</dbReference>
<dbReference type="OrthoDB" id="10069295at2759"/>
<comment type="similarity">
    <text evidence="1">Belongs to the BicD family.</text>
</comment>
<keyword evidence="2 3" id="KW-0175">Coiled coil</keyword>
<evidence type="ECO:0000256" key="1">
    <source>
        <dbReference type="ARBA" id="ARBA00010061"/>
    </source>
</evidence>
<dbReference type="GO" id="GO:0070840">
    <property type="term" value="F:dynein complex binding"/>
    <property type="evidence" value="ECO:0007669"/>
    <property type="project" value="InterPro"/>
</dbReference>
<evidence type="ECO:0000256" key="2">
    <source>
        <dbReference type="ARBA" id="ARBA00023054"/>
    </source>
</evidence>
<protein>
    <submittedName>
        <fullName evidence="5">Uncharacterized protein</fullName>
    </submittedName>
</protein>
<dbReference type="Gene3D" id="6.10.250.2470">
    <property type="match status" value="1"/>
</dbReference>
<dbReference type="STRING" id="34508.A0A4U8V1D5"/>
<dbReference type="GO" id="GO:0008093">
    <property type="term" value="F:cytoskeletal anchor activity"/>
    <property type="evidence" value="ECO:0007669"/>
    <property type="project" value="InterPro"/>
</dbReference>
<reference evidence="5" key="1">
    <citation type="submission" date="2013-11" db="EMBL/GenBank/DDBJ databases">
        <authorList>
            <person name="Sternberg P."/>
            <person name="Dillman A."/>
            <person name="Macchietto M."/>
        </authorList>
    </citation>
    <scope>NUCLEOTIDE SEQUENCE</scope>
    <source>
        <strain evidence="5">ALL</strain>
    </source>
</reference>
<gene>
    <name evidence="5" type="ORF">L596_006199</name>
</gene>
<evidence type="ECO:0000313" key="5">
    <source>
        <dbReference type="EMBL" id="TMS39716.1"/>
    </source>
</evidence>
<evidence type="ECO:0000256" key="3">
    <source>
        <dbReference type="SAM" id="Coils"/>
    </source>
</evidence>
<comment type="caution">
    <text evidence="5">The sequence shown here is derived from an EMBL/GenBank/DDBJ whole genome shotgun (WGS) entry which is preliminary data.</text>
</comment>
<feature type="region of interest" description="Disordered" evidence="4">
    <location>
        <begin position="56"/>
        <end position="96"/>
    </location>
</feature>
<reference evidence="5" key="2">
    <citation type="journal article" date="2015" name="Genome Biol.">
        <title>Comparative genomics of Steinernema reveals deeply conserved gene regulatory networks.</title>
        <authorList>
            <person name="Dillman A.R."/>
            <person name="Macchietto M."/>
            <person name="Porter C.F."/>
            <person name="Rogers A."/>
            <person name="Williams B."/>
            <person name="Antoshechkin I."/>
            <person name="Lee M.M."/>
            <person name="Goodwin Z."/>
            <person name="Lu X."/>
            <person name="Lewis E.E."/>
            <person name="Goodrich-Blair H."/>
            <person name="Stock S.P."/>
            <person name="Adams B.J."/>
            <person name="Sternberg P.W."/>
            <person name="Mortazavi A."/>
        </authorList>
    </citation>
    <scope>NUCLEOTIDE SEQUENCE [LARGE SCALE GENOMIC DNA]</scope>
    <source>
        <strain evidence="5">ALL</strain>
    </source>
</reference>
<dbReference type="PANTHER" id="PTHR31233:SF6">
    <property type="entry name" value="PROTEIN BICAUDAL D"/>
    <property type="match status" value="1"/>
</dbReference>
<dbReference type="GO" id="GO:0072393">
    <property type="term" value="P:microtubule anchoring at microtubule organizing center"/>
    <property type="evidence" value="ECO:0007669"/>
    <property type="project" value="TreeGrafter"/>
</dbReference>
<feature type="compositionally biased region" description="Basic residues" evidence="4">
    <location>
        <begin position="60"/>
        <end position="69"/>
    </location>
</feature>
<proteinExistence type="inferred from homology"/>
<dbReference type="EMBL" id="AZBU02000001">
    <property type="protein sequence ID" value="TMS39716.1"/>
    <property type="molecule type" value="Genomic_DNA"/>
</dbReference>
<dbReference type="GO" id="GO:0005794">
    <property type="term" value="C:Golgi apparatus"/>
    <property type="evidence" value="ECO:0007669"/>
    <property type="project" value="TreeGrafter"/>
</dbReference>
<dbReference type="Pfam" id="PF09730">
    <property type="entry name" value="BicD"/>
    <property type="match status" value="1"/>
</dbReference>
<feature type="coiled-coil region" evidence="3">
    <location>
        <begin position="6"/>
        <end position="33"/>
    </location>
</feature>
<dbReference type="PANTHER" id="PTHR31233">
    <property type="entry name" value="BICAUDAL D FAMILY MEMBER"/>
    <property type="match status" value="1"/>
</dbReference>
<evidence type="ECO:0000256" key="4">
    <source>
        <dbReference type="SAM" id="MobiDB-lite"/>
    </source>
</evidence>
<dbReference type="GO" id="GO:0034452">
    <property type="term" value="F:dynactin binding"/>
    <property type="evidence" value="ECO:0007669"/>
    <property type="project" value="TreeGrafter"/>
</dbReference>
<dbReference type="GO" id="GO:0005829">
    <property type="term" value="C:cytosol"/>
    <property type="evidence" value="ECO:0007669"/>
    <property type="project" value="TreeGrafter"/>
</dbReference>
<organism evidence="5">
    <name type="scientific">Steinernema carpocapsae</name>
    <name type="common">Entomopathogenic nematode</name>
    <dbReference type="NCBI Taxonomy" id="34508"/>
    <lineage>
        <taxon>Eukaryota</taxon>
        <taxon>Metazoa</taxon>
        <taxon>Ecdysozoa</taxon>
        <taxon>Nematoda</taxon>
        <taxon>Chromadorea</taxon>
        <taxon>Rhabditida</taxon>
        <taxon>Tylenchina</taxon>
        <taxon>Panagrolaimomorpha</taxon>
        <taxon>Strongyloidoidea</taxon>
        <taxon>Steinernematidae</taxon>
        <taxon>Steinernema</taxon>
    </lineage>
</organism>
<sequence length="96" mass="11118">MFTARCEELQAQVEEYQSKEKSAEEEKKTLNSLLRMAIGQKLTLTQRLEELEMDRERQTFKRGGHKASGRGHDNNLKAVRYPGSSGNTQRSLKRDY</sequence>
<name>A0A4U8V1D5_STECR</name>
<dbReference type="GO" id="GO:0070507">
    <property type="term" value="P:regulation of microtubule cytoskeleton organization"/>
    <property type="evidence" value="ECO:0007669"/>
    <property type="project" value="TreeGrafter"/>
</dbReference>
<dbReference type="AlphaFoldDB" id="A0A4U8V1D5"/>
<accession>A0A4U8V1D5</accession>
<reference evidence="5" key="3">
    <citation type="journal article" date="2019" name="G3 (Bethesda)">
        <title>Hybrid Assembly of the Genome of the Entomopathogenic Nematode Steinernema carpocapsae Identifies the X-Chromosome.</title>
        <authorList>
            <person name="Serra L."/>
            <person name="Macchietto M."/>
            <person name="Macias-Munoz A."/>
            <person name="McGill C.J."/>
            <person name="Rodriguez I.M."/>
            <person name="Rodriguez B."/>
            <person name="Murad R."/>
            <person name="Mortazavi A."/>
        </authorList>
    </citation>
    <scope>NUCLEOTIDE SEQUENCE [LARGE SCALE GENOMIC DNA]</scope>
    <source>
        <strain evidence="5">ALL</strain>
    </source>
</reference>